<keyword evidence="3 6" id="KW-0812">Transmembrane</keyword>
<feature type="transmembrane region" description="Helical" evidence="6">
    <location>
        <begin position="386"/>
        <end position="406"/>
    </location>
</feature>
<evidence type="ECO:0000256" key="2">
    <source>
        <dbReference type="ARBA" id="ARBA00008066"/>
    </source>
</evidence>
<gene>
    <name evidence="8" type="ORF">BJY01DRAFT_235911</name>
</gene>
<name>A0ABR4JSU0_9EURO</name>
<accession>A0ABR4JSU0</accession>
<comment type="subcellular location">
    <subcellularLocation>
        <location evidence="1">Membrane</location>
        <topology evidence="1">Multi-pass membrane protein</topology>
    </subcellularLocation>
</comment>
<evidence type="ECO:0000256" key="5">
    <source>
        <dbReference type="ARBA" id="ARBA00023136"/>
    </source>
</evidence>
<feature type="transmembrane region" description="Helical" evidence="6">
    <location>
        <begin position="427"/>
        <end position="451"/>
    </location>
</feature>
<dbReference type="Proteomes" id="UP001610446">
    <property type="component" value="Unassembled WGS sequence"/>
</dbReference>
<feature type="transmembrane region" description="Helical" evidence="6">
    <location>
        <begin position="85"/>
        <end position="109"/>
    </location>
</feature>
<evidence type="ECO:0000259" key="7">
    <source>
        <dbReference type="Pfam" id="PF01490"/>
    </source>
</evidence>
<feature type="domain" description="Amino acid transporter transmembrane" evidence="7">
    <location>
        <begin position="56"/>
        <end position="447"/>
    </location>
</feature>
<feature type="transmembrane region" description="Helical" evidence="6">
    <location>
        <begin position="194"/>
        <end position="218"/>
    </location>
</feature>
<evidence type="ECO:0000256" key="4">
    <source>
        <dbReference type="ARBA" id="ARBA00022989"/>
    </source>
</evidence>
<evidence type="ECO:0000256" key="1">
    <source>
        <dbReference type="ARBA" id="ARBA00004141"/>
    </source>
</evidence>
<feature type="transmembrane region" description="Helical" evidence="6">
    <location>
        <begin position="274"/>
        <end position="296"/>
    </location>
</feature>
<dbReference type="Pfam" id="PF01490">
    <property type="entry name" value="Aa_trans"/>
    <property type="match status" value="1"/>
</dbReference>
<keyword evidence="9" id="KW-1185">Reference proteome</keyword>
<feature type="transmembrane region" description="Helical" evidence="6">
    <location>
        <begin position="316"/>
        <end position="338"/>
    </location>
</feature>
<comment type="similarity">
    <text evidence="2">Belongs to the amino acid/polyamine transporter 2 family.</text>
</comment>
<dbReference type="EMBL" id="JBFXLU010000097">
    <property type="protein sequence ID" value="KAL2842699.1"/>
    <property type="molecule type" value="Genomic_DNA"/>
</dbReference>
<evidence type="ECO:0000313" key="9">
    <source>
        <dbReference type="Proteomes" id="UP001610446"/>
    </source>
</evidence>
<proteinExistence type="inferred from homology"/>
<feature type="transmembrane region" description="Helical" evidence="6">
    <location>
        <begin position="134"/>
        <end position="156"/>
    </location>
</feature>
<feature type="transmembrane region" description="Helical" evidence="6">
    <location>
        <begin position="162"/>
        <end position="182"/>
    </location>
</feature>
<dbReference type="PANTHER" id="PTHR22950:SF683">
    <property type="entry name" value="AMINO ACID TRANSPORTER (EUROFUNG)"/>
    <property type="match status" value="1"/>
</dbReference>
<dbReference type="PANTHER" id="PTHR22950">
    <property type="entry name" value="AMINO ACID TRANSPORTER"/>
    <property type="match status" value="1"/>
</dbReference>
<sequence>MVEKDPKDVGAIELSSSASQAVVADIEPGKLTQDDTIYDPVFGEVGEDGPNYRAVGWIGTVGLMMKTQIGLGVLSIPAALDAVGIVPGVILLCAVAGIATWTSYVVGVFKQNHPEVYGMDDAGGLMFGRVGREVLGLAFSLYWIFVAGSGILGLSIGLNAVSSHGTCTAVFVVVAALAGFVLASIRTLGRISWIAWVGLSCIATSVLVVTIAVGVQNGPSTAPPGWSSDYKIVKKPTFAEGVSVVSTLIFACSATPAYFSLVAEMRDPRYFTRALVVSQLGSTLLYVAVGVVVYYYCGTLVASPALGSAGALIKKIAYGLSLPGLMASTTILPSKYFFVRLLRGSSHLTSNSFTHWATWLSCTLGCTLIAYVIASGIPVFNDLVSLIGALLGAFLAYPPTGCMWFYDSWSLRKTTDRPWSWRLLACWNVFIIVLGTFIMVAGTYGAIVGIIKSLREGGGSRPWTCADNSNS</sequence>
<feature type="transmembrane region" description="Helical" evidence="6">
    <location>
        <begin position="238"/>
        <end position="262"/>
    </location>
</feature>
<keyword evidence="4 6" id="KW-1133">Transmembrane helix</keyword>
<reference evidence="8 9" key="1">
    <citation type="submission" date="2024-07" db="EMBL/GenBank/DDBJ databases">
        <title>Section-level genome sequencing and comparative genomics of Aspergillus sections Usti and Cavernicolus.</title>
        <authorList>
            <consortium name="Lawrence Berkeley National Laboratory"/>
            <person name="Nybo J.L."/>
            <person name="Vesth T.C."/>
            <person name="Theobald S."/>
            <person name="Frisvad J.C."/>
            <person name="Larsen T.O."/>
            <person name="Kjaerboelling I."/>
            <person name="Rothschild-Mancinelli K."/>
            <person name="Lyhne E.K."/>
            <person name="Kogle M.E."/>
            <person name="Barry K."/>
            <person name="Clum A."/>
            <person name="Na H."/>
            <person name="Ledsgaard L."/>
            <person name="Lin J."/>
            <person name="Lipzen A."/>
            <person name="Kuo A."/>
            <person name="Riley R."/>
            <person name="Mondo S."/>
            <person name="Labutti K."/>
            <person name="Haridas S."/>
            <person name="Pangalinan J."/>
            <person name="Salamov A.A."/>
            <person name="Simmons B.A."/>
            <person name="Magnuson J.K."/>
            <person name="Chen J."/>
            <person name="Drula E."/>
            <person name="Henrissat B."/>
            <person name="Wiebenga A."/>
            <person name="Lubbers R.J."/>
            <person name="Gomes A.C."/>
            <person name="Makela M.R."/>
            <person name="Stajich J."/>
            <person name="Grigoriev I.V."/>
            <person name="Mortensen U.H."/>
            <person name="De Vries R.P."/>
            <person name="Baker S.E."/>
            <person name="Andersen M.R."/>
        </authorList>
    </citation>
    <scope>NUCLEOTIDE SEQUENCE [LARGE SCALE GENOMIC DNA]</scope>
    <source>
        <strain evidence="8 9">CBS 123904</strain>
    </source>
</reference>
<evidence type="ECO:0000256" key="3">
    <source>
        <dbReference type="ARBA" id="ARBA00022692"/>
    </source>
</evidence>
<evidence type="ECO:0000313" key="8">
    <source>
        <dbReference type="EMBL" id="KAL2842699.1"/>
    </source>
</evidence>
<keyword evidence="5 6" id="KW-0472">Membrane</keyword>
<organism evidence="8 9">
    <name type="scientific">Aspergillus pseudoustus</name>
    <dbReference type="NCBI Taxonomy" id="1810923"/>
    <lineage>
        <taxon>Eukaryota</taxon>
        <taxon>Fungi</taxon>
        <taxon>Dikarya</taxon>
        <taxon>Ascomycota</taxon>
        <taxon>Pezizomycotina</taxon>
        <taxon>Eurotiomycetes</taxon>
        <taxon>Eurotiomycetidae</taxon>
        <taxon>Eurotiales</taxon>
        <taxon>Aspergillaceae</taxon>
        <taxon>Aspergillus</taxon>
        <taxon>Aspergillus subgen. Nidulantes</taxon>
    </lineage>
</organism>
<comment type="caution">
    <text evidence="8">The sequence shown here is derived from an EMBL/GenBank/DDBJ whole genome shotgun (WGS) entry which is preliminary data.</text>
</comment>
<evidence type="ECO:0000256" key="6">
    <source>
        <dbReference type="SAM" id="Phobius"/>
    </source>
</evidence>
<protein>
    <submittedName>
        <fullName evidence="8">Transmembrane amino acid transporter protein-domain-containing protein</fullName>
    </submittedName>
</protein>
<feature type="transmembrane region" description="Helical" evidence="6">
    <location>
        <begin position="359"/>
        <end position="380"/>
    </location>
</feature>
<dbReference type="InterPro" id="IPR013057">
    <property type="entry name" value="AA_transpt_TM"/>
</dbReference>